<name>A0A0A9DZJ4_ARUDO</name>
<protein>
    <submittedName>
        <fullName evidence="2">Uncharacterized protein</fullName>
    </submittedName>
</protein>
<sequence length="35" mass="4065">MKALPHKPLQNHMKGHSPTLNWPANLKNYRLLAFP</sequence>
<accession>A0A0A9DZJ4</accession>
<organism evidence="2">
    <name type="scientific">Arundo donax</name>
    <name type="common">Giant reed</name>
    <name type="synonym">Donax arundinaceus</name>
    <dbReference type="NCBI Taxonomy" id="35708"/>
    <lineage>
        <taxon>Eukaryota</taxon>
        <taxon>Viridiplantae</taxon>
        <taxon>Streptophyta</taxon>
        <taxon>Embryophyta</taxon>
        <taxon>Tracheophyta</taxon>
        <taxon>Spermatophyta</taxon>
        <taxon>Magnoliopsida</taxon>
        <taxon>Liliopsida</taxon>
        <taxon>Poales</taxon>
        <taxon>Poaceae</taxon>
        <taxon>PACMAD clade</taxon>
        <taxon>Arundinoideae</taxon>
        <taxon>Arundineae</taxon>
        <taxon>Arundo</taxon>
    </lineage>
</organism>
<feature type="region of interest" description="Disordered" evidence="1">
    <location>
        <begin position="1"/>
        <end position="20"/>
    </location>
</feature>
<evidence type="ECO:0000313" key="2">
    <source>
        <dbReference type="EMBL" id="JAD92108.1"/>
    </source>
</evidence>
<dbReference type="AlphaFoldDB" id="A0A0A9DZJ4"/>
<proteinExistence type="predicted"/>
<dbReference type="EMBL" id="GBRH01205787">
    <property type="protein sequence ID" value="JAD92108.1"/>
    <property type="molecule type" value="Transcribed_RNA"/>
</dbReference>
<reference evidence="2" key="1">
    <citation type="submission" date="2014-09" db="EMBL/GenBank/DDBJ databases">
        <authorList>
            <person name="Magalhaes I.L.F."/>
            <person name="Oliveira U."/>
            <person name="Santos F.R."/>
            <person name="Vidigal T.H.D.A."/>
            <person name="Brescovit A.D."/>
            <person name="Santos A.J."/>
        </authorList>
    </citation>
    <scope>NUCLEOTIDE SEQUENCE</scope>
    <source>
        <tissue evidence="2">Shoot tissue taken approximately 20 cm above the soil surface</tissue>
    </source>
</reference>
<reference evidence="2" key="2">
    <citation type="journal article" date="2015" name="Data Brief">
        <title>Shoot transcriptome of the giant reed, Arundo donax.</title>
        <authorList>
            <person name="Barrero R.A."/>
            <person name="Guerrero F.D."/>
            <person name="Moolhuijzen P."/>
            <person name="Goolsby J.A."/>
            <person name="Tidwell J."/>
            <person name="Bellgard S.E."/>
            <person name="Bellgard M.I."/>
        </authorList>
    </citation>
    <scope>NUCLEOTIDE SEQUENCE</scope>
    <source>
        <tissue evidence="2">Shoot tissue taken approximately 20 cm above the soil surface</tissue>
    </source>
</reference>
<evidence type="ECO:0000256" key="1">
    <source>
        <dbReference type="SAM" id="MobiDB-lite"/>
    </source>
</evidence>